<feature type="region of interest" description="Disordered" evidence="2">
    <location>
        <begin position="17"/>
        <end position="51"/>
    </location>
</feature>
<proteinExistence type="predicted"/>
<dbReference type="Proteomes" id="UP000039865">
    <property type="component" value="Unassembled WGS sequence"/>
</dbReference>
<keyword evidence="1" id="KW-0175">Coiled coil</keyword>
<protein>
    <recommendedName>
        <fullName evidence="5">GAF domain-containing protein</fullName>
    </recommendedName>
</protein>
<feature type="region of interest" description="Disordered" evidence="2">
    <location>
        <begin position="97"/>
        <end position="159"/>
    </location>
</feature>
<sequence>MDIERLNRIKQICFNKGANANNKQGGGKRQPFQSSRSPINRDKQFGKENQENVTQILPTKYQKKDHLKEKEIEVTQHFEKKQQKLQQNIKRFNEMTRLKKQRRGQDQRQANQTYNIDLNPKSNSQSPQRNERNFTGTDLNNLGSPIRQRASSAMRSQSKNVIQLVPSQYQKKSVSPHMRSNYYEGGSISLCETSQFAFNEDYLQYDEENQKICQVRQTLNNILNSFQMNSQNKLIPSKSLEEIRLKLNGALDKLIKVRLQDNPSYISNIIHGCLNELGQRLLQYSQQQNMSENDYRNMKHLLYETQEQNVVVDIQTMTIRLLQYVRHTNYLIGLQKLKSTINEAQVYQTKEFFQILKSKNNLRLRQYTFLKLITERAQNKFQYSHILRYFNQWKSETIQLSANIDQEISKKNQSFNTHLFKDIYMNNNFTLNATKFIKGCVEIIERNSQQIQVDIIYQRRDNLVVYQEGTEEPIVVQDQTSLLKDFVSDYRQKFMIQTNAIQKKQFNKEVDCPFIEQKSLYLQKTTNLQQILVAIHKRKVEFDSQKRKQMVIRLSFQNMPTISDQSQLLYKQIFKKVMTLIQSSYSSYRMLQKQLRNSTGFQNAVSNQNEQSIVNQSQTEQLIKELNYLQEKALELNCNSTIADLFKFINQVTFELFQYERCSILQYQNGQTTRIYDNSKQSIMSLGQVDDNKTQDSIQELIRHQLEISQDDSLDNNIIRLKQQIYSQKDQFEMNRQSITDMVVIDLELNKSRGNDISTLYILSQSNTEIVSQYNQKFFLRLEQKLEKEKDQQNFLLKYQNKHILFKQIAKLFNMVIAKIKTLEGKKTVETENNQEQNELDFANLTQMNEEYRQKLKLNEEIEEFLDELKNAQAIVCFDQLQSRLHEFLKDKIPNIAKTQLFLTKDEAGQLLYTYINERKIQGRNRSMGLNPSSGINNMQLDSSFQCTSKLQSTLPYLQQQIQAEEFQPSQYILSDRDQQIFTPKEEQNRKRFNHFRPQSQVINRNQQQQHNIIPHNQLTYQLDDISSISGYDGQTNINEKNSMLINTFIAGGDQTESQASKGHHKHQPSLTRQPSINLGGSVSSSHVKKQNMRRDKSAYSELPSNFDFRNNNMIVKKLAKIQKPNLNIKSSQEILLTSGFVLENTVDYTLELDIISSNMNQRLIEFTVYPQNGNKDKKSIIFTAISERRNLIKRNLKKDKNFNHFIDNMINSDEDDRVIVQNSLFVPLILSTQKVIGVIQVGNNDKQQIFTEQDLQTLSIIADKFARYLQDAKDQLNTKTLFKKQLEVSKLHSSLENQSVTKILQYANKLFLRAKFEPLKAVWKFCVKTQKYFTKVFSCKFAQILIVDHNLQAIQSFKEEKPLIYNRASFNEECIASAIVRNQIQDPAMWPVPNDYILIGDGLDSGINMAKQLFHQNIDAPIGFNEICPQTYLACSVKDKNGNVQAIIQLIGRQNNFKFVEQDAKHLVMLCDHLSQIFEYIHNEKFLQQLSTEQAKKLKKLVKTLAKKEKKHFKVFFQELLSYRWGKMNLLKNKIMRKFLDRHMQVDNILLQKVKKMSEIKGKFEKQHKYKAFSQLREKIKIINEKRQKNASKCLSIINKYDKLLSIRVKDTAFRYWDQFKRSDASNNSFEFQNISNDFQQRNQQFIQSRQFKKHLKVASTDTYFHSTFNAVVQDQNNNSNYASDCNLINQSSILDESSITSTIYQKAKAVYKFKKFFNVKKLRIYFDIFLIKSLFGSIKVSPLLFNEDTVRLMKLHKVVTKRANSLRTKFFQAFKGQNERVIQRQKLLQKIVKKQNTKFITFGVKTWQSQTEHSIRKDLKNEKSYVSQLSEQCREGSVLQMIMQGINKIFSIDRFSSVEDCLNSIEMRALFASLCEFLQSQTLQQYSVVISFRMPENYHLKGQQFATFIYHCQDIDLNKTAINQQLSHLSSINDISRAEKFQNYDNLGQQPNHFSSISEVGHGGTGTNVNFDNINTNTNNVIVASTPAFHIQDLGNDKIIKILSTNKQQLILQRIQDDPILQESLNLRKITDQVQALILPLLQRSYPNNTNLPSINLFGTIEVYQKQSFDTSQYFQDDQIKFKSYSSVIQIGLESLYQRLFLIQQTYNLNLERQLMEIERPNELPTNQNHNLSYVVKYLSDKIINTFKANHCLIVFLPSEIRKQLKGTFYNFETCKLYQIDFTGTFFTQIIQSDTQRIVTFPSSLLCRNLNKNPQYTINERFETLTGLQYEAIKYIPISDPEKNSQIMLYVEIGWSRLSEAQDLHENDFYLQKKENLIKDKVMEQINQVHRNLKYFVMSVQPKLSNLNQNAYISNCFKTWKSYCNLARNAFTSTKKVSHTNLLSPPTQIHYNPNEDVSRSRFQQYYTESRKITFAENSPSSTVVNQSKNIVSPQLSNIYFNQTNSMNLQNPSASKYKRGNSAQNHQRKISQLSIPAQPIQEEAEFQLETELEVEKAAKRKLVSTSLLFISLLSRSLRMTKTREAFREWSQYCEQAAIAERAFNQILEINHKHSKIRYETGVNMIDRMFKKDHLRSVLAQLMGHTQNYSNRQFKSKGNKVVNGHQRVKSQEHYHHQQNQHNLQYINQNHVYGIGNGHKMRTSNNVINNEILREITLSRGLDTQQFEDDVFTMQELDQSILDEVKRVEFHSRPSNKANNAFNTIMIKDEAISGGFTDNELDSEFSLGNGTKNMIKLKAESILEQARNEFKTRSSQVRQSLE</sequence>
<dbReference type="Gene3D" id="3.30.450.40">
    <property type="match status" value="1"/>
</dbReference>
<evidence type="ECO:0008006" key="5">
    <source>
        <dbReference type="Google" id="ProtNLM"/>
    </source>
</evidence>
<dbReference type="EMBL" id="CCKQ01005240">
    <property type="protein sequence ID" value="CDW76403.1"/>
    <property type="molecule type" value="Genomic_DNA"/>
</dbReference>
<keyword evidence="4" id="KW-1185">Reference proteome</keyword>
<feature type="region of interest" description="Disordered" evidence="2">
    <location>
        <begin position="1055"/>
        <end position="1099"/>
    </location>
</feature>
<feature type="coiled-coil region" evidence="1">
    <location>
        <begin position="826"/>
        <end position="875"/>
    </location>
</feature>
<evidence type="ECO:0000313" key="4">
    <source>
        <dbReference type="Proteomes" id="UP000039865"/>
    </source>
</evidence>
<organism evidence="3 4">
    <name type="scientific">Stylonychia lemnae</name>
    <name type="common">Ciliate</name>
    <dbReference type="NCBI Taxonomy" id="5949"/>
    <lineage>
        <taxon>Eukaryota</taxon>
        <taxon>Sar</taxon>
        <taxon>Alveolata</taxon>
        <taxon>Ciliophora</taxon>
        <taxon>Intramacronucleata</taxon>
        <taxon>Spirotrichea</taxon>
        <taxon>Stichotrichia</taxon>
        <taxon>Sporadotrichida</taxon>
        <taxon>Oxytrichidae</taxon>
        <taxon>Stylonychinae</taxon>
        <taxon>Stylonychia</taxon>
    </lineage>
</organism>
<dbReference type="InParanoid" id="A0A078A4I2"/>
<feature type="compositionally biased region" description="Basic and acidic residues" evidence="2">
    <location>
        <begin position="39"/>
        <end position="50"/>
    </location>
</feature>
<accession>A0A078A4I2</accession>
<feature type="compositionally biased region" description="Polar residues" evidence="2">
    <location>
        <begin position="1069"/>
        <end position="1086"/>
    </location>
</feature>
<feature type="compositionally biased region" description="Low complexity" evidence="2">
    <location>
        <begin position="147"/>
        <end position="158"/>
    </location>
</feature>
<gene>
    <name evidence="3" type="primary">Contig11189.g11959</name>
    <name evidence="3" type="ORF">STYLEM_5403</name>
</gene>
<evidence type="ECO:0000313" key="3">
    <source>
        <dbReference type="EMBL" id="CDW76403.1"/>
    </source>
</evidence>
<reference evidence="3 4" key="1">
    <citation type="submission" date="2014-06" db="EMBL/GenBank/DDBJ databases">
        <authorList>
            <person name="Swart Estienne"/>
        </authorList>
    </citation>
    <scope>NUCLEOTIDE SEQUENCE [LARGE SCALE GENOMIC DNA]</scope>
    <source>
        <strain evidence="3 4">130c</strain>
    </source>
</reference>
<dbReference type="SUPFAM" id="SSF55781">
    <property type="entry name" value="GAF domain-like"/>
    <property type="match status" value="1"/>
</dbReference>
<name>A0A078A4I2_STYLE</name>
<evidence type="ECO:0000256" key="1">
    <source>
        <dbReference type="SAM" id="Coils"/>
    </source>
</evidence>
<feature type="compositionally biased region" description="Polar residues" evidence="2">
    <location>
        <begin position="107"/>
        <end position="143"/>
    </location>
</feature>
<dbReference type="InterPro" id="IPR029016">
    <property type="entry name" value="GAF-like_dom_sf"/>
</dbReference>
<evidence type="ECO:0000256" key="2">
    <source>
        <dbReference type="SAM" id="MobiDB-lite"/>
    </source>
</evidence>